<feature type="compositionally biased region" description="Low complexity" evidence="1">
    <location>
        <begin position="165"/>
        <end position="193"/>
    </location>
</feature>
<comment type="caution">
    <text evidence="3">The sequence shown here is derived from an EMBL/GenBank/DDBJ whole genome shotgun (WGS) entry which is preliminary data.</text>
</comment>
<gene>
    <name evidence="3" type="ORF">B0H17DRAFT_1045419</name>
</gene>
<name>A0AAD7DXK6_MYCRO</name>
<evidence type="ECO:0000256" key="1">
    <source>
        <dbReference type="SAM" id="MobiDB-lite"/>
    </source>
</evidence>
<dbReference type="EMBL" id="JARKIE010000017">
    <property type="protein sequence ID" value="KAJ7701441.1"/>
    <property type="molecule type" value="Genomic_DNA"/>
</dbReference>
<keyword evidence="2" id="KW-0732">Signal</keyword>
<feature type="chain" id="PRO_5042075996" description="Extracellular conserved serine-rich protein" evidence="2">
    <location>
        <begin position="21"/>
        <end position="218"/>
    </location>
</feature>
<feature type="region of interest" description="Disordered" evidence="1">
    <location>
        <begin position="123"/>
        <end position="193"/>
    </location>
</feature>
<sequence>MFAMFKLCAILALAAPFASALSISSVTGNAVSEGSLTITWTTSTSDAAGTFSIELNHASFNDALALANNVDSSSLSATVALNNIPVGDGYTITFVDISDINTVFATSAPFSIGPVSATQSTTIKGSTISSSSSTLASKTSSGSGSGSGSATGVPLSTKPLPTSNTGFGTTGSATQTTPTSSGSAGPSTTGSSGARSTFAIPGALLVAFGVVAASALAL</sequence>
<feature type="compositionally biased region" description="Low complexity" evidence="1">
    <location>
        <begin position="123"/>
        <end position="142"/>
    </location>
</feature>
<evidence type="ECO:0000313" key="4">
    <source>
        <dbReference type="Proteomes" id="UP001221757"/>
    </source>
</evidence>
<evidence type="ECO:0000313" key="3">
    <source>
        <dbReference type="EMBL" id="KAJ7701441.1"/>
    </source>
</evidence>
<evidence type="ECO:0008006" key="5">
    <source>
        <dbReference type="Google" id="ProtNLM"/>
    </source>
</evidence>
<protein>
    <recommendedName>
        <fullName evidence="5">Extracellular conserved serine-rich protein</fullName>
    </recommendedName>
</protein>
<dbReference type="Proteomes" id="UP001221757">
    <property type="component" value="Unassembled WGS sequence"/>
</dbReference>
<evidence type="ECO:0000256" key="2">
    <source>
        <dbReference type="SAM" id="SignalP"/>
    </source>
</evidence>
<reference evidence="3" key="1">
    <citation type="submission" date="2023-03" db="EMBL/GenBank/DDBJ databases">
        <title>Massive genome expansion in bonnet fungi (Mycena s.s.) driven by repeated elements and novel gene families across ecological guilds.</title>
        <authorList>
            <consortium name="Lawrence Berkeley National Laboratory"/>
            <person name="Harder C.B."/>
            <person name="Miyauchi S."/>
            <person name="Viragh M."/>
            <person name="Kuo A."/>
            <person name="Thoen E."/>
            <person name="Andreopoulos B."/>
            <person name="Lu D."/>
            <person name="Skrede I."/>
            <person name="Drula E."/>
            <person name="Henrissat B."/>
            <person name="Morin E."/>
            <person name="Kohler A."/>
            <person name="Barry K."/>
            <person name="LaButti K."/>
            <person name="Morin E."/>
            <person name="Salamov A."/>
            <person name="Lipzen A."/>
            <person name="Mereny Z."/>
            <person name="Hegedus B."/>
            <person name="Baldrian P."/>
            <person name="Stursova M."/>
            <person name="Weitz H."/>
            <person name="Taylor A."/>
            <person name="Grigoriev I.V."/>
            <person name="Nagy L.G."/>
            <person name="Martin F."/>
            <person name="Kauserud H."/>
        </authorList>
    </citation>
    <scope>NUCLEOTIDE SEQUENCE</scope>
    <source>
        <strain evidence="3">CBHHK067</strain>
    </source>
</reference>
<dbReference type="AlphaFoldDB" id="A0AAD7DXK6"/>
<feature type="signal peptide" evidence="2">
    <location>
        <begin position="1"/>
        <end position="20"/>
    </location>
</feature>
<accession>A0AAD7DXK6</accession>
<proteinExistence type="predicted"/>
<organism evidence="3 4">
    <name type="scientific">Mycena rosella</name>
    <name type="common">Pink bonnet</name>
    <name type="synonym">Agaricus rosellus</name>
    <dbReference type="NCBI Taxonomy" id="1033263"/>
    <lineage>
        <taxon>Eukaryota</taxon>
        <taxon>Fungi</taxon>
        <taxon>Dikarya</taxon>
        <taxon>Basidiomycota</taxon>
        <taxon>Agaricomycotina</taxon>
        <taxon>Agaricomycetes</taxon>
        <taxon>Agaricomycetidae</taxon>
        <taxon>Agaricales</taxon>
        <taxon>Marasmiineae</taxon>
        <taxon>Mycenaceae</taxon>
        <taxon>Mycena</taxon>
    </lineage>
</organism>
<keyword evidence="4" id="KW-1185">Reference proteome</keyword>